<dbReference type="CDD" id="cd00082">
    <property type="entry name" value="HisKA"/>
    <property type="match status" value="1"/>
</dbReference>
<dbReference type="InterPro" id="IPR036097">
    <property type="entry name" value="HisK_dim/P_sf"/>
</dbReference>
<dbReference type="PRINTS" id="PR00344">
    <property type="entry name" value="BCTRLSENSOR"/>
</dbReference>
<dbReference type="OrthoDB" id="6110670at2"/>
<dbReference type="Gene3D" id="1.10.287.130">
    <property type="match status" value="1"/>
</dbReference>
<keyword evidence="5" id="KW-1133">Transmembrane helix</keyword>
<dbReference type="InterPro" id="IPR003594">
    <property type="entry name" value="HATPase_dom"/>
</dbReference>
<evidence type="ECO:0000256" key="3">
    <source>
        <dbReference type="ARBA" id="ARBA00022553"/>
    </source>
</evidence>
<keyword evidence="5" id="KW-0812">Transmembrane</keyword>
<organism evidence="7 8">
    <name type="scientific">Marinobacterium iners DSM 11526</name>
    <dbReference type="NCBI Taxonomy" id="1122198"/>
    <lineage>
        <taxon>Bacteria</taxon>
        <taxon>Pseudomonadati</taxon>
        <taxon>Pseudomonadota</taxon>
        <taxon>Gammaproteobacteria</taxon>
        <taxon>Oceanospirillales</taxon>
        <taxon>Oceanospirillaceae</taxon>
        <taxon>Marinobacterium</taxon>
    </lineage>
</organism>
<dbReference type="SUPFAM" id="SSF47384">
    <property type="entry name" value="Homodimeric domain of signal transducing histidine kinase"/>
    <property type="match status" value="1"/>
</dbReference>
<feature type="transmembrane region" description="Helical" evidence="5">
    <location>
        <begin position="384"/>
        <end position="404"/>
    </location>
</feature>
<proteinExistence type="predicted"/>
<evidence type="ECO:0000259" key="6">
    <source>
        <dbReference type="PROSITE" id="PS50109"/>
    </source>
</evidence>
<reference evidence="8" key="1">
    <citation type="submission" date="2016-10" db="EMBL/GenBank/DDBJ databases">
        <authorList>
            <person name="Varghese N."/>
            <person name="Submissions S."/>
        </authorList>
    </citation>
    <scope>NUCLEOTIDE SEQUENCE [LARGE SCALE GENOMIC DNA]</scope>
    <source>
        <strain evidence="8">DSM 11526</strain>
    </source>
</reference>
<evidence type="ECO:0000256" key="1">
    <source>
        <dbReference type="ARBA" id="ARBA00000085"/>
    </source>
</evidence>
<dbReference type="Gene3D" id="3.30.450.20">
    <property type="entry name" value="PAS domain"/>
    <property type="match status" value="2"/>
</dbReference>
<evidence type="ECO:0000256" key="4">
    <source>
        <dbReference type="SAM" id="Coils"/>
    </source>
</evidence>
<dbReference type="InterPro" id="IPR005467">
    <property type="entry name" value="His_kinase_dom"/>
</dbReference>
<dbReference type="EMBL" id="FNRJ01000008">
    <property type="protein sequence ID" value="SEA83169.1"/>
    <property type="molecule type" value="Genomic_DNA"/>
</dbReference>
<keyword evidence="8" id="KW-1185">Reference proteome</keyword>
<feature type="domain" description="Histidine kinase" evidence="6">
    <location>
        <begin position="534"/>
        <end position="774"/>
    </location>
</feature>
<keyword evidence="3" id="KW-0597">Phosphoprotein</keyword>
<sequence length="780" mass="87014">MNKQQSSHEQNVFRVLWSTYIRNALVPIIFIELALIAAYLATNYIIRDENIATMQRSAQESLLETARIESDVIASQLNGVAEMTDLFAALISQAYDTPHEASDVEKSRYALSDNGVWHTRADTEGAAMFYSSITPVGTAEMNKAWKLVQIDPLMKQLVYSSSLVTQAYINTHDSMNRIYPAFDVVEQYPYDLNVRDYNFYYEADAEHNPERKVVWTDVYIDPAGQGWMASAIAPVYRSNSDFLEGVAGLDIRVSEIIQQVLALSLPWDSYALLVDSSGTILAMPEAAEHDWQLKELTEHDYATAIKQDTFKPEAFNLFKRQDSSLLAEGIHTSEDGVVALEMAGEPKLAAWSLIPGADWHLLVVADQARLYADANALKARVDQIAVGIILGLLAFYLLFMVYLYRKSQQVSLRLSQPMQGLRRMISAIGQGRYRPEPVTTDITELSAVSNGLLEMGKTIELSRAELDEANRRLARLNQVLEARVEERTRELRQTNVDLQHEREEQNRLISELKSTQAQLVQSEKMASVGVLATGVAHEINNPLAFVSANVSILNDYVPSLLRLYQNASELVPGGQQEHLSKLETQERYVNITDNIGDLLADSMEGVRRIRHITESLLEFSHSGDTAWQACDLNHCIETTLVICHYEYKYKAKVETRLDPSLPQIRAVPAQLNQVIMALVVNAAQAIRSDGCIRIASSQTETNVIFEVCDSGCGIAPENLNHIFEPFFTTKEPGEGTGLGLAVAYGIISAHEGRIEVESTLGEGSCFKVTLPKSHETRTSD</sequence>
<dbReference type="Gene3D" id="3.30.565.10">
    <property type="entry name" value="Histidine kinase-like ATPase, C-terminal domain"/>
    <property type="match status" value="1"/>
</dbReference>
<dbReference type="Proteomes" id="UP000242469">
    <property type="component" value="Unassembled WGS sequence"/>
</dbReference>
<dbReference type="STRING" id="1122198.SAMN02745729_10837"/>
<feature type="transmembrane region" description="Helical" evidence="5">
    <location>
        <begin position="24"/>
        <end position="46"/>
    </location>
</feature>
<dbReference type="RefSeq" id="WP_091826589.1">
    <property type="nucleotide sequence ID" value="NZ_FNRJ01000008.1"/>
</dbReference>
<dbReference type="InterPro" id="IPR036890">
    <property type="entry name" value="HATPase_C_sf"/>
</dbReference>
<dbReference type="SMART" id="SM00387">
    <property type="entry name" value="HATPase_c"/>
    <property type="match status" value="1"/>
</dbReference>
<gene>
    <name evidence="7" type="ORF">SAMN02745729_10837</name>
</gene>
<dbReference type="GO" id="GO:0000155">
    <property type="term" value="F:phosphorelay sensor kinase activity"/>
    <property type="evidence" value="ECO:0007669"/>
    <property type="project" value="InterPro"/>
</dbReference>
<keyword evidence="4" id="KW-0175">Coiled coil</keyword>
<dbReference type="PANTHER" id="PTHR43065:SF50">
    <property type="entry name" value="HISTIDINE KINASE"/>
    <property type="match status" value="1"/>
</dbReference>
<feature type="coiled-coil region" evidence="4">
    <location>
        <begin position="459"/>
        <end position="518"/>
    </location>
</feature>
<dbReference type="PROSITE" id="PS50109">
    <property type="entry name" value="HIS_KIN"/>
    <property type="match status" value="1"/>
</dbReference>
<dbReference type="Pfam" id="PF02518">
    <property type="entry name" value="HATPase_c"/>
    <property type="match status" value="1"/>
</dbReference>
<dbReference type="CDD" id="cd18773">
    <property type="entry name" value="PDC1_HK_sensor"/>
    <property type="match status" value="1"/>
</dbReference>
<dbReference type="PANTHER" id="PTHR43065">
    <property type="entry name" value="SENSOR HISTIDINE KINASE"/>
    <property type="match status" value="1"/>
</dbReference>
<evidence type="ECO:0000313" key="7">
    <source>
        <dbReference type="EMBL" id="SEA83169.1"/>
    </source>
</evidence>
<name>A0A1H4EEF2_9GAMM</name>
<comment type="catalytic activity">
    <reaction evidence="1">
        <text>ATP + protein L-histidine = ADP + protein N-phospho-L-histidine.</text>
        <dbReference type="EC" id="2.7.13.3"/>
    </reaction>
</comment>
<evidence type="ECO:0000256" key="5">
    <source>
        <dbReference type="SAM" id="Phobius"/>
    </source>
</evidence>
<evidence type="ECO:0000256" key="2">
    <source>
        <dbReference type="ARBA" id="ARBA00012438"/>
    </source>
</evidence>
<protein>
    <recommendedName>
        <fullName evidence="2">histidine kinase</fullName>
        <ecNumber evidence="2">2.7.13.3</ecNumber>
    </recommendedName>
</protein>
<dbReference type="InterPro" id="IPR003661">
    <property type="entry name" value="HisK_dim/P_dom"/>
</dbReference>
<dbReference type="InterPro" id="IPR004358">
    <property type="entry name" value="Sig_transdc_His_kin-like_C"/>
</dbReference>
<evidence type="ECO:0000313" key="8">
    <source>
        <dbReference type="Proteomes" id="UP000242469"/>
    </source>
</evidence>
<keyword evidence="5" id="KW-0472">Membrane</keyword>
<dbReference type="EC" id="2.7.13.3" evidence="2"/>
<accession>A0A1H4EEF2</accession>
<dbReference type="AlphaFoldDB" id="A0A1H4EEF2"/>
<dbReference type="SUPFAM" id="SSF55874">
    <property type="entry name" value="ATPase domain of HSP90 chaperone/DNA topoisomerase II/histidine kinase"/>
    <property type="match status" value="1"/>
</dbReference>